<accession>A0ABM8RSC1</accession>
<dbReference type="PANTHER" id="PTHR30383:SF5">
    <property type="entry name" value="SGNH HYDROLASE-TYPE ESTERASE DOMAIN-CONTAINING PROTEIN"/>
    <property type="match status" value="1"/>
</dbReference>
<dbReference type="Pfam" id="PF13472">
    <property type="entry name" value="Lipase_GDSL_2"/>
    <property type="match status" value="1"/>
</dbReference>
<dbReference type="RefSeq" id="WP_213043035.1">
    <property type="nucleotide sequence ID" value="NZ_CAJNBJ010000017.1"/>
</dbReference>
<reference evidence="2 3" key="1">
    <citation type="submission" date="2021-02" db="EMBL/GenBank/DDBJ databases">
        <authorList>
            <person name="Han P."/>
        </authorList>
    </citation>
    <scope>NUCLEOTIDE SEQUENCE [LARGE SCALE GENOMIC DNA]</scope>
    <source>
        <strain evidence="2">Candidatus Nitrospira sp. ZN2</strain>
    </source>
</reference>
<evidence type="ECO:0000313" key="2">
    <source>
        <dbReference type="EMBL" id="CAE6768799.1"/>
    </source>
</evidence>
<dbReference type="InterPro" id="IPR013830">
    <property type="entry name" value="SGNH_hydro"/>
</dbReference>
<dbReference type="Proteomes" id="UP000675880">
    <property type="component" value="Unassembled WGS sequence"/>
</dbReference>
<feature type="domain" description="SGNH hydrolase-type esterase" evidence="1">
    <location>
        <begin position="104"/>
        <end position="285"/>
    </location>
</feature>
<gene>
    <name evidence="2" type="ORF">NSPZN2_40173</name>
</gene>
<comment type="caution">
    <text evidence="2">The sequence shown here is derived from an EMBL/GenBank/DDBJ whole genome shotgun (WGS) entry which is preliminary data.</text>
</comment>
<protein>
    <submittedName>
        <fullName evidence="2">SGNH_hydro domain-containing protein</fullName>
    </submittedName>
</protein>
<evidence type="ECO:0000313" key="3">
    <source>
        <dbReference type="Proteomes" id="UP000675880"/>
    </source>
</evidence>
<dbReference type="Gene3D" id="3.40.50.1110">
    <property type="entry name" value="SGNH hydrolase"/>
    <property type="match status" value="1"/>
</dbReference>
<keyword evidence="3" id="KW-1185">Reference proteome</keyword>
<dbReference type="SUPFAM" id="SSF52266">
    <property type="entry name" value="SGNH hydrolase"/>
    <property type="match status" value="1"/>
</dbReference>
<dbReference type="InterPro" id="IPR051532">
    <property type="entry name" value="Ester_Hydrolysis_Enzymes"/>
</dbReference>
<dbReference type="EMBL" id="CAJNBJ010000017">
    <property type="protein sequence ID" value="CAE6768799.1"/>
    <property type="molecule type" value="Genomic_DNA"/>
</dbReference>
<evidence type="ECO:0000259" key="1">
    <source>
        <dbReference type="Pfam" id="PF13472"/>
    </source>
</evidence>
<organism evidence="2 3">
    <name type="scientific">Nitrospira defluvii</name>
    <dbReference type="NCBI Taxonomy" id="330214"/>
    <lineage>
        <taxon>Bacteria</taxon>
        <taxon>Pseudomonadati</taxon>
        <taxon>Nitrospirota</taxon>
        <taxon>Nitrospiria</taxon>
        <taxon>Nitrospirales</taxon>
        <taxon>Nitrospiraceae</taxon>
        <taxon>Nitrospira</taxon>
    </lineage>
</organism>
<dbReference type="PANTHER" id="PTHR30383">
    <property type="entry name" value="THIOESTERASE 1/PROTEASE 1/LYSOPHOSPHOLIPASE L1"/>
    <property type="match status" value="1"/>
</dbReference>
<sequence>MPHRRSIVSTTLITVAITLAILLSLEGLSRILLTVRADLSSQEPDWYQYASDIGWERRPYFKGLVGGERHSHDSSRYLRQFDAQGFFSEDTQQIHDTAHKRILAIGDSNTFGWGVPTRSAFPEVLDDLREDADVINLGVSGYTSFQGYETLAKYFSTVQPDLVIASFSFNDRRVVPSEEAIDSREKFNREALSHQFDLVREKLYLFRVVQSLVSILRPDKHRADSLVQVDARNAKTRVSPEQYRQNLERIARFCRERQVPLVFVLFQDNPAHSEHLRAGITHMNNGQYEQAEAELRVAVNLDNWFSELGRKYLALVLDHRGASEEAKSVATLTLPVGKLMHGGRPLRLDSEYNEIVRIVGREHGATIVEAGQAFAQDASLYLDLAHPDERGHRLVATMLNHALDGLLHNPQVAAQPRAD</sequence>
<proteinExistence type="predicted"/>
<dbReference type="InterPro" id="IPR036514">
    <property type="entry name" value="SGNH_hydro_sf"/>
</dbReference>
<name>A0ABM8RSC1_9BACT</name>